<dbReference type="EMBL" id="CP109527">
    <property type="protein sequence ID" value="WTY33197.1"/>
    <property type="molecule type" value="Genomic_DNA"/>
</dbReference>
<evidence type="ECO:0000256" key="3">
    <source>
        <dbReference type="ARBA" id="ARBA00022475"/>
    </source>
</evidence>
<dbReference type="NCBIfam" id="TIGR01410">
    <property type="entry name" value="tatB"/>
    <property type="match status" value="1"/>
</dbReference>
<gene>
    <name evidence="9 12" type="primary">tatB</name>
    <name evidence="12" type="ORF">OG308_17715</name>
</gene>
<organism evidence="12 13">
    <name type="scientific">Nocardia salmonicida</name>
    <dbReference type="NCBI Taxonomy" id="53431"/>
    <lineage>
        <taxon>Bacteria</taxon>
        <taxon>Bacillati</taxon>
        <taxon>Actinomycetota</taxon>
        <taxon>Actinomycetes</taxon>
        <taxon>Mycobacteriales</taxon>
        <taxon>Nocardiaceae</taxon>
        <taxon>Nocardia</taxon>
    </lineage>
</organism>
<evidence type="ECO:0000256" key="2">
    <source>
        <dbReference type="ARBA" id="ARBA00022448"/>
    </source>
</evidence>
<comment type="subunit">
    <text evidence="9">The Tat system comprises two distinct complexes: a TatABC complex, containing multiple copies of TatA, TatB and TatC subunits, and a separate TatA complex, containing only TatA subunits. Substrates initially bind to the TatABC complex, which probably triggers association of the separate TatA complex to form the active translocon.</text>
</comment>
<evidence type="ECO:0000256" key="11">
    <source>
        <dbReference type="SAM" id="Phobius"/>
    </source>
</evidence>
<comment type="function">
    <text evidence="9">Part of the twin-arginine translocation (Tat) system that transports large folded proteins containing a characteristic twin-arginine motif in their signal peptide across membranes. Together with TatC, TatB is part of a receptor directly interacting with Tat signal peptides. TatB may form an oligomeric binding site that transiently accommodates folded Tat precursor proteins before their translocation.</text>
</comment>
<comment type="subcellular location">
    <subcellularLocation>
        <location evidence="9">Cell membrane</location>
        <topology evidence="9">Single-pass membrane protein</topology>
    </subcellularLocation>
    <subcellularLocation>
        <location evidence="1">Membrane</location>
        <topology evidence="1">Single-pass membrane protein</topology>
    </subcellularLocation>
</comment>
<dbReference type="GeneID" id="91375995"/>
<dbReference type="InterPro" id="IPR018448">
    <property type="entry name" value="TatB"/>
</dbReference>
<evidence type="ECO:0000256" key="10">
    <source>
        <dbReference type="SAM" id="MobiDB-lite"/>
    </source>
</evidence>
<accession>A0ABZ1N005</accession>
<proteinExistence type="inferred from homology"/>
<reference evidence="12 13" key="1">
    <citation type="submission" date="2022-10" db="EMBL/GenBank/DDBJ databases">
        <title>The complete genomes of actinobacterial strains from the NBC collection.</title>
        <authorList>
            <person name="Joergensen T.S."/>
            <person name="Alvarez Arevalo M."/>
            <person name="Sterndorff E.B."/>
            <person name="Faurdal D."/>
            <person name="Vuksanovic O."/>
            <person name="Mourched A.-S."/>
            <person name="Charusanti P."/>
            <person name="Shaw S."/>
            <person name="Blin K."/>
            <person name="Weber T."/>
        </authorList>
    </citation>
    <scope>NUCLEOTIDE SEQUENCE [LARGE SCALE GENOMIC DNA]</scope>
    <source>
        <strain evidence="12 13">NBC_01413</strain>
    </source>
</reference>
<keyword evidence="4 9" id="KW-0812">Transmembrane</keyword>
<comment type="similarity">
    <text evidence="9">Belongs to the TatB family.</text>
</comment>
<keyword evidence="13" id="KW-1185">Reference proteome</keyword>
<keyword evidence="3 9" id="KW-1003">Cell membrane</keyword>
<dbReference type="Gene3D" id="1.20.5.3310">
    <property type="match status" value="1"/>
</dbReference>
<feature type="region of interest" description="Disordered" evidence="10">
    <location>
        <begin position="102"/>
        <end position="136"/>
    </location>
</feature>
<dbReference type="RefSeq" id="WP_328661909.1">
    <property type="nucleotide sequence ID" value="NZ_CP108014.1"/>
</dbReference>
<sequence length="136" mass="14834">MFSNVGWSETIILVVAALIIIGPERLPGALRWTIDSMRQLRDFAGGATTHLKQEIGPEFEELRKPLAELNKMRGMSPRSLLTQHLFDGDDSMLRDIEGALPTTGDLDVVSKPVPGPPATEPPSSSAPHGWQATDYT</sequence>
<evidence type="ECO:0000256" key="6">
    <source>
        <dbReference type="ARBA" id="ARBA00022989"/>
    </source>
</evidence>
<evidence type="ECO:0000256" key="5">
    <source>
        <dbReference type="ARBA" id="ARBA00022927"/>
    </source>
</evidence>
<keyword evidence="8 9" id="KW-0472">Membrane</keyword>
<evidence type="ECO:0000256" key="4">
    <source>
        <dbReference type="ARBA" id="ARBA00022692"/>
    </source>
</evidence>
<dbReference type="Pfam" id="PF02416">
    <property type="entry name" value="TatA_B_E"/>
    <property type="match status" value="1"/>
</dbReference>
<evidence type="ECO:0000256" key="1">
    <source>
        <dbReference type="ARBA" id="ARBA00004167"/>
    </source>
</evidence>
<evidence type="ECO:0000256" key="8">
    <source>
        <dbReference type="ARBA" id="ARBA00023136"/>
    </source>
</evidence>
<evidence type="ECO:0000313" key="12">
    <source>
        <dbReference type="EMBL" id="WTY33197.1"/>
    </source>
</evidence>
<evidence type="ECO:0000313" key="13">
    <source>
        <dbReference type="Proteomes" id="UP001621418"/>
    </source>
</evidence>
<keyword evidence="6 9" id="KW-1133">Transmembrane helix</keyword>
<keyword evidence="5 9" id="KW-0653">Protein transport</keyword>
<dbReference type="HAMAP" id="MF_00237">
    <property type="entry name" value="TatB"/>
    <property type="match status" value="1"/>
</dbReference>
<dbReference type="PRINTS" id="PR01506">
    <property type="entry name" value="TATBPROTEIN"/>
</dbReference>
<protein>
    <recommendedName>
        <fullName evidence="9">Sec-independent protein translocase protein TatB</fullName>
    </recommendedName>
</protein>
<dbReference type="Proteomes" id="UP001621418">
    <property type="component" value="Chromosome"/>
</dbReference>
<keyword evidence="7 9" id="KW-0811">Translocation</keyword>
<name>A0ABZ1N005_9NOCA</name>
<keyword evidence="2 9" id="KW-0813">Transport</keyword>
<dbReference type="InterPro" id="IPR003369">
    <property type="entry name" value="TatA/B/E"/>
</dbReference>
<evidence type="ECO:0000256" key="7">
    <source>
        <dbReference type="ARBA" id="ARBA00023010"/>
    </source>
</evidence>
<feature type="transmembrane region" description="Helical" evidence="11">
    <location>
        <begin position="6"/>
        <end position="22"/>
    </location>
</feature>
<evidence type="ECO:0000256" key="9">
    <source>
        <dbReference type="HAMAP-Rule" id="MF_00237"/>
    </source>
</evidence>